<feature type="transmembrane region" description="Helical" evidence="1">
    <location>
        <begin position="58"/>
        <end position="79"/>
    </location>
</feature>
<comment type="caution">
    <text evidence="2">The sequence shown here is derived from an EMBL/GenBank/DDBJ whole genome shotgun (WGS) entry which is preliminary data.</text>
</comment>
<proteinExistence type="predicted"/>
<reference evidence="2 3" key="1">
    <citation type="journal article" date="2016" name="Nat. Commun.">
        <title>Thousands of microbial genomes shed light on interconnected biogeochemical processes in an aquifer system.</title>
        <authorList>
            <person name="Anantharaman K."/>
            <person name="Brown C.T."/>
            <person name="Hug L.A."/>
            <person name="Sharon I."/>
            <person name="Castelle C.J."/>
            <person name="Probst A.J."/>
            <person name="Thomas B.C."/>
            <person name="Singh A."/>
            <person name="Wilkins M.J."/>
            <person name="Karaoz U."/>
            <person name="Brodie E.L."/>
            <person name="Williams K.H."/>
            <person name="Hubbard S.S."/>
            <person name="Banfield J.F."/>
        </authorList>
    </citation>
    <scope>NUCLEOTIDE SEQUENCE [LARGE SCALE GENOMIC DNA]</scope>
</reference>
<feature type="transmembrane region" description="Helical" evidence="1">
    <location>
        <begin position="34"/>
        <end position="52"/>
    </location>
</feature>
<evidence type="ECO:0008006" key="4">
    <source>
        <dbReference type="Google" id="ProtNLM"/>
    </source>
</evidence>
<evidence type="ECO:0000313" key="3">
    <source>
        <dbReference type="Proteomes" id="UP000178449"/>
    </source>
</evidence>
<evidence type="ECO:0000313" key="2">
    <source>
        <dbReference type="EMBL" id="OGG97109.1"/>
    </source>
</evidence>
<feature type="transmembrane region" description="Helical" evidence="1">
    <location>
        <begin position="6"/>
        <end position="27"/>
    </location>
</feature>
<keyword evidence="1" id="KW-0472">Membrane</keyword>
<dbReference type="AlphaFoldDB" id="A0A1F6GG77"/>
<organism evidence="2 3">
    <name type="scientific">Candidatus Lambdaproteobacteria bacterium RIFOXYD2_FULL_50_16</name>
    <dbReference type="NCBI Taxonomy" id="1817772"/>
    <lineage>
        <taxon>Bacteria</taxon>
        <taxon>Pseudomonadati</taxon>
        <taxon>Pseudomonadota</taxon>
        <taxon>Candidatus Lambdaproteobacteria</taxon>
    </lineage>
</organism>
<evidence type="ECO:0000256" key="1">
    <source>
        <dbReference type="SAM" id="Phobius"/>
    </source>
</evidence>
<gene>
    <name evidence="2" type="ORF">A2527_13240</name>
</gene>
<dbReference type="Proteomes" id="UP000178449">
    <property type="component" value="Unassembled WGS sequence"/>
</dbReference>
<dbReference type="EMBL" id="MFNE01000005">
    <property type="protein sequence ID" value="OGG97109.1"/>
    <property type="molecule type" value="Genomic_DNA"/>
</dbReference>
<name>A0A1F6GG77_9PROT</name>
<dbReference type="STRING" id="1817772.A2527_13240"/>
<keyword evidence="1" id="KW-0812">Transmembrane</keyword>
<accession>A0A1F6GG77</accession>
<keyword evidence="1" id="KW-1133">Transmembrane helix</keyword>
<sequence length="87" mass="10462">MDPWGWLDQVAQVAIVLLGGGSIWLIGRKESWMRWGYIVGLISQPFWFWAAWRAEQWGLFLLCFWYLYSWSQGIWNYWFKPACPKPD</sequence>
<protein>
    <recommendedName>
        <fullName evidence="4">Nicotinamide riboside transporter PnuC</fullName>
    </recommendedName>
</protein>